<sequence>MTTAKRSGISHRSATPRADYGTPTGMSGEQPRCAGMQSERLGPGQHTCEPAHVRLAEHFGRQGGTYDFSCM</sequence>
<evidence type="ECO:0000313" key="2">
    <source>
        <dbReference type="EMBL" id="QDE70308.1"/>
    </source>
</evidence>
<organism evidence="2 3">
    <name type="scientific">Myxococcus xanthus</name>
    <dbReference type="NCBI Taxonomy" id="34"/>
    <lineage>
        <taxon>Bacteria</taxon>
        <taxon>Pseudomonadati</taxon>
        <taxon>Myxococcota</taxon>
        <taxon>Myxococcia</taxon>
        <taxon>Myxococcales</taxon>
        <taxon>Cystobacterineae</taxon>
        <taxon>Myxococcaceae</taxon>
        <taxon>Myxococcus</taxon>
    </lineage>
</organism>
<dbReference type="EMBL" id="CP017174">
    <property type="protein sequence ID" value="QDE70308.1"/>
    <property type="molecule type" value="Genomic_DNA"/>
</dbReference>
<dbReference type="Proteomes" id="UP000320179">
    <property type="component" value="Chromosome"/>
</dbReference>
<dbReference type="RefSeq" id="WP_140799533.1">
    <property type="nucleotide sequence ID" value="NZ_CP017173.1"/>
</dbReference>
<protein>
    <submittedName>
        <fullName evidence="2">Uncharacterized protein</fullName>
    </submittedName>
</protein>
<dbReference type="AlphaFoldDB" id="A0AAE6G3J7"/>
<evidence type="ECO:0000256" key="1">
    <source>
        <dbReference type="SAM" id="MobiDB-lite"/>
    </source>
</evidence>
<reference evidence="2 3" key="1">
    <citation type="journal article" date="2019" name="Science">
        <title>Social genes are selection hotspots in kin groups of a soil microbe.</title>
        <authorList>
            <person name="Wielgoss S."/>
            <person name="Wolfensberger R."/>
            <person name="Sun L."/>
            <person name="Fiegna F."/>
            <person name="Velicer G.J."/>
        </authorList>
    </citation>
    <scope>NUCLEOTIDE SEQUENCE [LARGE SCALE GENOMIC DNA]</scope>
    <source>
        <strain evidence="2 3">MC3.5.9c15</strain>
    </source>
</reference>
<feature type="region of interest" description="Disordered" evidence="1">
    <location>
        <begin position="1"/>
        <end position="46"/>
    </location>
</feature>
<gene>
    <name evidence="2" type="ORF">BHS09_26900</name>
</gene>
<name>A0AAE6G3J7_MYXXA</name>
<proteinExistence type="predicted"/>
<accession>A0AAE6G3J7</accession>
<evidence type="ECO:0000313" key="3">
    <source>
        <dbReference type="Proteomes" id="UP000320179"/>
    </source>
</evidence>
<feature type="compositionally biased region" description="Polar residues" evidence="1">
    <location>
        <begin position="1"/>
        <end position="13"/>
    </location>
</feature>